<gene>
    <name evidence="2" type="ORF">GTQ45_13975</name>
</gene>
<protein>
    <submittedName>
        <fullName evidence="2">Uncharacterized protein</fullName>
    </submittedName>
</protein>
<accession>A0A845QE65</accession>
<sequence>MDFIWLIGGGIALAIVISLVMFGSGHKRARKDERLGQAFDRARYARRTGTMGSDRGYIR</sequence>
<keyword evidence="1" id="KW-0812">Transmembrane</keyword>
<dbReference type="RefSeq" id="WP_027840670.1">
    <property type="nucleotide sequence ID" value="NZ_BMHN01000001.1"/>
</dbReference>
<organism evidence="2 3">
    <name type="scientific">Pyruvatibacter mobilis</name>
    <dbReference type="NCBI Taxonomy" id="1712261"/>
    <lineage>
        <taxon>Bacteria</taxon>
        <taxon>Pseudomonadati</taxon>
        <taxon>Pseudomonadota</taxon>
        <taxon>Alphaproteobacteria</taxon>
        <taxon>Hyphomicrobiales</taxon>
        <taxon>Parvibaculaceae</taxon>
        <taxon>Pyruvatibacter</taxon>
    </lineage>
</organism>
<keyword evidence="1" id="KW-0472">Membrane</keyword>
<dbReference type="GeneID" id="300654314"/>
<feature type="transmembrane region" description="Helical" evidence="1">
    <location>
        <begin position="6"/>
        <end position="25"/>
    </location>
</feature>
<dbReference type="Proteomes" id="UP000470384">
    <property type="component" value="Unassembled WGS sequence"/>
</dbReference>
<dbReference type="EMBL" id="WXYQ01000012">
    <property type="protein sequence ID" value="NBG96842.1"/>
    <property type="molecule type" value="Genomic_DNA"/>
</dbReference>
<comment type="caution">
    <text evidence="2">The sequence shown here is derived from an EMBL/GenBank/DDBJ whole genome shotgun (WGS) entry which is preliminary data.</text>
</comment>
<proteinExistence type="predicted"/>
<keyword evidence="3" id="KW-1185">Reference proteome</keyword>
<keyword evidence="1" id="KW-1133">Transmembrane helix</keyword>
<evidence type="ECO:0000256" key="1">
    <source>
        <dbReference type="SAM" id="Phobius"/>
    </source>
</evidence>
<dbReference type="OrthoDB" id="9937097at2"/>
<evidence type="ECO:0000313" key="3">
    <source>
        <dbReference type="Proteomes" id="UP000470384"/>
    </source>
</evidence>
<reference evidence="2 3" key="1">
    <citation type="journal article" date="2016" name="Int. J. Syst. Evol. Microbiol.">
        <title>Pyruvatibacter mobilis gen. nov., sp. nov., a marine bacterium from the culture broth of Picochlorum sp. 122.</title>
        <authorList>
            <person name="Wang G."/>
            <person name="Tang M."/>
            <person name="Wu H."/>
            <person name="Dai S."/>
            <person name="Li T."/>
            <person name="Chen C."/>
            <person name="He H."/>
            <person name="Fan J."/>
            <person name="Xiang W."/>
            <person name="Li X."/>
        </authorList>
    </citation>
    <scope>NUCLEOTIDE SEQUENCE [LARGE SCALE GENOMIC DNA]</scope>
    <source>
        <strain evidence="2 3">GYP-11</strain>
    </source>
</reference>
<name>A0A845QE65_9HYPH</name>
<evidence type="ECO:0000313" key="2">
    <source>
        <dbReference type="EMBL" id="NBG96842.1"/>
    </source>
</evidence>
<dbReference type="AlphaFoldDB" id="A0A845QE65"/>